<proteinExistence type="predicted"/>
<dbReference type="SUPFAM" id="SSF53335">
    <property type="entry name" value="S-adenosyl-L-methionine-dependent methyltransferases"/>
    <property type="match status" value="1"/>
</dbReference>
<keyword evidence="5" id="KW-0949">S-adenosyl-L-methionine</keyword>
<dbReference type="PANTHER" id="PTHR47816">
    <property type="entry name" value="RIBOSOMAL RNA SMALL SUBUNIT METHYLTRANSFERASE C"/>
    <property type="match status" value="1"/>
</dbReference>
<dbReference type="InterPro" id="IPR046977">
    <property type="entry name" value="RsmC/RlmG"/>
</dbReference>
<dbReference type="InterPro" id="IPR002052">
    <property type="entry name" value="DNA_methylase_N6_adenine_CS"/>
</dbReference>
<dbReference type="GO" id="GO:0008170">
    <property type="term" value="F:N-methyltransferase activity"/>
    <property type="evidence" value="ECO:0007669"/>
    <property type="project" value="UniProtKB-ARBA"/>
</dbReference>
<dbReference type="Pfam" id="PF05175">
    <property type="entry name" value="MTS"/>
    <property type="match status" value="1"/>
</dbReference>
<dbReference type="GO" id="GO:0008757">
    <property type="term" value="F:S-adenosylmethionine-dependent methyltransferase activity"/>
    <property type="evidence" value="ECO:0007669"/>
    <property type="project" value="InterPro"/>
</dbReference>
<dbReference type="InterPro" id="IPR029063">
    <property type="entry name" value="SAM-dependent_MTases_sf"/>
</dbReference>
<feature type="domain" description="Methyltransferase small" evidence="6">
    <location>
        <begin position="173"/>
        <end position="338"/>
    </location>
</feature>
<dbReference type="InterPro" id="IPR007848">
    <property type="entry name" value="Small_mtfrase_dom"/>
</dbReference>
<evidence type="ECO:0000256" key="2">
    <source>
        <dbReference type="ARBA" id="ARBA00022552"/>
    </source>
</evidence>
<dbReference type="eggNOG" id="COG2813">
    <property type="taxonomic scope" value="Bacteria"/>
</dbReference>
<dbReference type="PANTHER" id="PTHR47816:SF4">
    <property type="entry name" value="RIBOSOMAL RNA SMALL SUBUNIT METHYLTRANSFERASE C"/>
    <property type="match status" value="1"/>
</dbReference>
<organism evidence="7 8">
    <name type="scientific">Arenimonas metalli CF5-1</name>
    <dbReference type="NCBI Taxonomy" id="1384056"/>
    <lineage>
        <taxon>Bacteria</taxon>
        <taxon>Pseudomonadati</taxon>
        <taxon>Pseudomonadota</taxon>
        <taxon>Gammaproteobacteria</taxon>
        <taxon>Lysobacterales</taxon>
        <taxon>Lysobacteraceae</taxon>
        <taxon>Arenimonas</taxon>
    </lineage>
</organism>
<dbReference type="AlphaFoldDB" id="A0A091BUP2"/>
<dbReference type="CDD" id="cd02440">
    <property type="entry name" value="AdoMet_MTases"/>
    <property type="match status" value="1"/>
</dbReference>
<keyword evidence="4" id="KW-0808">Transferase</keyword>
<dbReference type="EMBL" id="AVCK01000003">
    <property type="protein sequence ID" value="KFN48060.1"/>
    <property type="molecule type" value="Genomic_DNA"/>
</dbReference>
<evidence type="ECO:0000256" key="5">
    <source>
        <dbReference type="ARBA" id="ARBA00022691"/>
    </source>
</evidence>
<dbReference type="Gene3D" id="3.40.50.150">
    <property type="entry name" value="Vaccinia Virus protein VP39"/>
    <property type="match status" value="2"/>
</dbReference>
<evidence type="ECO:0000313" key="7">
    <source>
        <dbReference type="EMBL" id="KFN48060.1"/>
    </source>
</evidence>
<dbReference type="RefSeq" id="WP_034210049.1">
    <property type="nucleotide sequence ID" value="NZ_AVCK01000003.1"/>
</dbReference>
<accession>A0A091BUP2</accession>
<comment type="caution">
    <text evidence="7">The sequence shown here is derived from an EMBL/GenBank/DDBJ whole genome shotgun (WGS) entry which is preliminary data.</text>
</comment>
<dbReference type="PATRIC" id="fig|1384056.3.peg.151"/>
<dbReference type="GO" id="GO:0032259">
    <property type="term" value="P:methylation"/>
    <property type="evidence" value="ECO:0007669"/>
    <property type="project" value="UniProtKB-KW"/>
</dbReference>
<dbReference type="PROSITE" id="PS00092">
    <property type="entry name" value="N6_MTASE"/>
    <property type="match status" value="1"/>
</dbReference>
<evidence type="ECO:0000256" key="1">
    <source>
        <dbReference type="ARBA" id="ARBA00022490"/>
    </source>
</evidence>
<evidence type="ECO:0000256" key="3">
    <source>
        <dbReference type="ARBA" id="ARBA00022603"/>
    </source>
</evidence>
<protein>
    <recommendedName>
        <fullName evidence="6">Methyltransferase small domain-containing protein</fullName>
    </recommendedName>
</protein>
<reference evidence="7 8" key="1">
    <citation type="submission" date="2013-09" db="EMBL/GenBank/DDBJ databases">
        <title>Genome sequencing of Arenimonas metalli.</title>
        <authorList>
            <person name="Chen F."/>
            <person name="Wang G."/>
        </authorList>
    </citation>
    <scope>NUCLEOTIDE SEQUENCE [LARGE SCALE GENOMIC DNA]</scope>
    <source>
        <strain evidence="7 8">CF5-1</strain>
    </source>
</reference>
<evidence type="ECO:0000259" key="6">
    <source>
        <dbReference type="Pfam" id="PF05175"/>
    </source>
</evidence>
<dbReference type="GO" id="GO:0003676">
    <property type="term" value="F:nucleic acid binding"/>
    <property type="evidence" value="ECO:0007669"/>
    <property type="project" value="InterPro"/>
</dbReference>
<dbReference type="GO" id="GO:0006364">
    <property type="term" value="P:rRNA processing"/>
    <property type="evidence" value="ECO:0007669"/>
    <property type="project" value="UniProtKB-KW"/>
</dbReference>
<name>A0A091BUP2_9GAMM</name>
<keyword evidence="3" id="KW-0489">Methyltransferase</keyword>
<keyword evidence="2" id="KW-0698">rRNA processing</keyword>
<dbReference type="Proteomes" id="UP000029393">
    <property type="component" value="Unassembled WGS sequence"/>
</dbReference>
<keyword evidence="1" id="KW-0963">Cytoplasm</keyword>
<keyword evidence="8" id="KW-1185">Reference proteome</keyword>
<evidence type="ECO:0000256" key="4">
    <source>
        <dbReference type="ARBA" id="ARBA00022679"/>
    </source>
</evidence>
<sequence>MALAADPALDTLFLPMSSGALDWPAPGGTLFLRARAGVALNAARRHKPVCEQSFRPWADALERDGLAVSEANSGRFERVLVLAPRQRDESRALLARALAQLAPGGVVVACAANKEGARSMQDDLARLAGPVHALTKNHCRVCWTAPMDADQVDAALQAEWRALDGPRRIAEGRFLSRPGLFAWDRIDAASALLADSLPADLAGRGADLGAGFGYLASEVLARCPAVTGLDLYEAEARALALARENLAGARVPLGFHWHDVTRGLAERFDFIVSNPPFHQGRADEPGLGQAFIAAAAGALRAGGRLWLVANRHLPYEAALARGFTGVRTVREDAGFKVIEATKAGAA</sequence>
<dbReference type="STRING" id="1384056.N787_06380"/>
<gene>
    <name evidence="7" type="ORF">N787_06380</name>
</gene>
<evidence type="ECO:0000313" key="8">
    <source>
        <dbReference type="Proteomes" id="UP000029393"/>
    </source>
</evidence>